<reference evidence="2" key="2">
    <citation type="submission" date="2020-06" db="EMBL/GenBank/DDBJ databases">
        <title>Helianthus annuus Genome sequencing and assembly Release 2.</title>
        <authorList>
            <person name="Gouzy J."/>
            <person name="Langlade N."/>
            <person name="Munos S."/>
        </authorList>
    </citation>
    <scope>NUCLEOTIDE SEQUENCE</scope>
    <source>
        <tissue evidence="2">Leaves</tissue>
    </source>
</reference>
<dbReference type="Proteomes" id="UP000215914">
    <property type="component" value="Unassembled WGS sequence"/>
</dbReference>
<accession>A0A9K3DSI3</accession>
<dbReference type="PANTHER" id="PTHR35307:SF8">
    <property type="entry name" value="GUSTATORY RECEPTOR"/>
    <property type="match status" value="1"/>
</dbReference>
<sequence>MSNELSYSRNFCDNTLLPIYQSLGDVSDWKFYVNVSYMSLLQVCSEVQVSEWKSEDEDNYSSPVALIGIYISTTSLFCILAMILDLLYAFRNRKFWFPTKYFSLNAASITVIPVALKLLVDLSSPMPTLVDQVAKVGGLAAQWYLTSCLLWRLWTTSQFLQISFIDGVEIPFSMAIIACIYMGMLLFLLMILISFAITIPTAKKGLEFKYQVNSKTPLNELHPQENLIPTVEKLRQLVKRYLIMGETGNPQFVIPNNPLSSASGIICAISMVMYIFMVWLLVLWQKKNNK</sequence>
<name>A0A9K3DSI3_HELAN</name>
<dbReference type="PANTHER" id="PTHR35307">
    <property type="entry name" value="PROTEIN, PUTATIVE-RELATED"/>
    <property type="match status" value="1"/>
</dbReference>
<keyword evidence="1" id="KW-1133">Transmembrane helix</keyword>
<feature type="transmembrane region" description="Helical" evidence="1">
    <location>
        <begin position="64"/>
        <end position="90"/>
    </location>
</feature>
<organism evidence="2 3">
    <name type="scientific">Helianthus annuus</name>
    <name type="common">Common sunflower</name>
    <dbReference type="NCBI Taxonomy" id="4232"/>
    <lineage>
        <taxon>Eukaryota</taxon>
        <taxon>Viridiplantae</taxon>
        <taxon>Streptophyta</taxon>
        <taxon>Embryophyta</taxon>
        <taxon>Tracheophyta</taxon>
        <taxon>Spermatophyta</taxon>
        <taxon>Magnoliopsida</taxon>
        <taxon>eudicotyledons</taxon>
        <taxon>Gunneridae</taxon>
        <taxon>Pentapetalae</taxon>
        <taxon>asterids</taxon>
        <taxon>campanulids</taxon>
        <taxon>Asterales</taxon>
        <taxon>Asteraceae</taxon>
        <taxon>Asteroideae</taxon>
        <taxon>Heliantheae alliance</taxon>
        <taxon>Heliantheae</taxon>
        <taxon>Helianthus</taxon>
    </lineage>
</organism>
<keyword evidence="3" id="KW-1185">Reference proteome</keyword>
<keyword evidence="1" id="KW-0472">Membrane</keyword>
<comment type="caution">
    <text evidence="2">The sequence shown here is derived from an EMBL/GenBank/DDBJ whole genome shotgun (WGS) entry which is preliminary data.</text>
</comment>
<feature type="transmembrane region" description="Helical" evidence="1">
    <location>
        <begin position="175"/>
        <end position="199"/>
    </location>
</feature>
<keyword evidence="1" id="KW-0812">Transmembrane</keyword>
<evidence type="ECO:0000313" key="2">
    <source>
        <dbReference type="EMBL" id="KAF5760875.1"/>
    </source>
</evidence>
<feature type="transmembrane region" description="Helical" evidence="1">
    <location>
        <begin position="132"/>
        <end position="154"/>
    </location>
</feature>
<dbReference type="EMBL" id="MNCJ02000331">
    <property type="protein sequence ID" value="KAF5760875.1"/>
    <property type="molecule type" value="Genomic_DNA"/>
</dbReference>
<dbReference type="AlphaFoldDB" id="A0A9K3DSI3"/>
<proteinExistence type="predicted"/>
<protein>
    <submittedName>
        <fullName evidence="2">Uncharacterized protein</fullName>
    </submittedName>
</protein>
<feature type="transmembrane region" description="Helical" evidence="1">
    <location>
        <begin position="262"/>
        <end position="284"/>
    </location>
</feature>
<evidence type="ECO:0000256" key="1">
    <source>
        <dbReference type="SAM" id="Phobius"/>
    </source>
</evidence>
<feature type="transmembrane region" description="Helical" evidence="1">
    <location>
        <begin position="102"/>
        <end position="120"/>
    </location>
</feature>
<reference evidence="2" key="1">
    <citation type="journal article" date="2017" name="Nature">
        <title>The sunflower genome provides insights into oil metabolism, flowering and Asterid evolution.</title>
        <authorList>
            <person name="Badouin H."/>
            <person name="Gouzy J."/>
            <person name="Grassa C.J."/>
            <person name="Murat F."/>
            <person name="Staton S.E."/>
            <person name="Cottret L."/>
            <person name="Lelandais-Briere C."/>
            <person name="Owens G.L."/>
            <person name="Carrere S."/>
            <person name="Mayjonade B."/>
            <person name="Legrand L."/>
            <person name="Gill N."/>
            <person name="Kane N.C."/>
            <person name="Bowers J.E."/>
            <person name="Hubner S."/>
            <person name="Bellec A."/>
            <person name="Berard A."/>
            <person name="Berges H."/>
            <person name="Blanchet N."/>
            <person name="Boniface M.C."/>
            <person name="Brunel D."/>
            <person name="Catrice O."/>
            <person name="Chaidir N."/>
            <person name="Claudel C."/>
            <person name="Donnadieu C."/>
            <person name="Faraut T."/>
            <person name="Fievet G."/>
            <person name="Helmstetter N."/>
            <person name="King M."/>
            <person name="Knapp S.J."/>
            <person name="Lai Z."/>
            <person name="Le Paslier M.C."/>
            <person name="Lippi Y."/>
            <person name="Lorenzon L."/>
            <person name="Mandel J.R."/>
            <person name="Marage G."/>
            <person name="Marchand G."/>
            <person name="Marquand E."/>
            <person name="Bret-Mestries E."/>
            <person name="Morien E."/>
            <person name="Nambeesan S."/>
            <person name="Nguyen T."/>
            <person name="Pegot-Espagnet P."/>
            <person name="Pouilly N."/>
            <person name="Raftis F."/>
            <person name="Sallet E."/>
            <person name="Schiex T."/>
            <person name="Thomas J."/>
            <person name="Vandecasteele C."/>
            <person name="Vares D."/>
            <person name="Vear F."/>
            <person name="Vautrin S."/>
            <person name="Crespi M."/>
            <person name="Mangin B."/>
            <person name="Burke J.M."/>
            <person name="Salse J."/>
            <person name="Munos S."/>
            <person name="Vincourt P."/>
            <person name="Rieseberg L.H."/>
            <person name="Langlade N.B."/>
        </authorList>
    </citation>
    <scope>NUCLEOTIDE SEQUENCE</scope>
    <source>
        <tissue evidence="2">Leaves</tissue>
    </source>
</reference>
<gene>
    <name evidence="2" type="ORF">HanXRQr2_Chr16g0758551</name>
</gene>
<dbReference type="Gramene" id="mRNA:HanXRQr2_Chr16g0758551">
    <property type="protein sequence ID" value="mRNA:HanXRQr2_Chr16g0758551"/>
    <property type="gene ID" value="HanXRQr2_Chr16g0758551"/>
</dbReference>
<evidence type="ECO:0000313" key="3">
    <source>
        <dbReference type="Proteomes" id="UP000215914"/>
    </source>
</evidence>